<evidence type="ECO:0000313" key="3">
    <source>
        <dbReference type="EMBL" id="GEU73314.1"/>
    </source>
</evidence>
<proteinExistence type="predicted"/>
<feature type="region of interest" description="Disordered" evidence="2">
    <location>
        <begin position="48"/>
        <end position="76"/>
    </location>
</feature>
<sequence length="605" mass="67915">MDQFGQITHTQTYVVPFHTRKIFTTLRVNSLSFSGRIVPLFDSMLVPQSEGSRTPTESHHTPTSEASQLSHHELPSPSLLPVPTKSLPTVIPSDNPLLRQYTRRARIAQSLALPPVVDEPTSPIGDDSQGEACPINSGLEANQDRANIAKTSTLPSDSTPRVTSLTADEDSIQQKLNELTALCTSLQRQQSEMMGIAEQSGDDAPIKRRRLDKGEEVAERVSDDTEEIATVLTSMDAASILTSGGVQGVPIAAKVANATVSIPTDSGVVSTASPTIPTAAPIFTTATDSIPYTRKKGKEKMVESNTPKKKKLQEQIDVQVVRELEEEMARDVQRMNEQIARDAEIARINAEEELQIMIDELDRNNETVTKYLQEYQQFATELPIGRRIELISDLQREFYTSVLRNQTGWKAKNFKGMTLEEIKEKFDPVWKQIQDFVPIGSKKEAERFKRKGLRLEQESMKKLKTSKEVKATKEVPKEKVKEMIQLVPIEEIYVEALQVKHPIIDWKVHTEGHRSYWKIIRLGGSSASYQFFVDMLKHLDREDLNHLWELVKETLSIRPAISIPTSSDEFPLPEQLPTANEDKFPLLIQSDATAEELCVVAEVKE</sequence>
<dbReference type="AlphaFoldDB" id="A0A6L2MLW9"/>
<evidence type="ECO:0008006" key="4">
    <source>
        <dbReference type="Google" id="ProtNLM"/>
    </source>
</evidence>
<keyword evidence="1" id="KW-0175">Coiled coil</keyword>
<organism evidence="3">
    <name type="scientific">Tanacetum cinerariifolium</name>
    <name type="common">Dalmatian daisy</name>
    <name type="synonym">Chrysanthemum cinerariifolium</name>
    <dbReference type="NCBI Taxonomy" id="118510"/>
    <lineage>
        <taxon>Eukaryota</taxon>
        <taxon>Viridiplantae</taxon>
        <taxon>Streptophyta</taxon>
        <taxon>Embryophyta</taxon>
        <taxon>Tracheophyta</taxon>
        <taxon>Spermatophyta</taxon>
        <taxon>Magnoliopsida</taxon>
        <taxon>eudicotyledons</taxon>
        <taxon>Gunneridae</taxon>
        <taxon>Pentapetalae</taxon>
        <taxon>asterids</taxon>
        <taxon>campanulids</taxon>
        <taxon>Asterales</taxon>
        <taxon>Asteraceae</taxon>
        <taxon>Asteroideae</taxon>
        <taxon>Anthemideae</taxon>
        <taxon>Anthemidinae</taxon>
        <taxon>Tanacetum</taxon>
    </lineage>
</organism>
<protein>
    <recommendedName>
        <fullName evidence="4">Reverse transcriptase domain-containing protein</fullName>
    </recommendedName>
</protein>
<gene>
    <name evidence="3" type="ORF">Tci_045292</name>
</gene>
<evidence type="ECO:0000256" key="2">
    <source>
        <dbReference type="SAM" id="MobiDB-lite"/>
    </source>
</evidence>
<name>A0A6L2MLW9_TANCI</name>
<feature type="coiled-coil region" evidence="1">
    <location>
        <begin position="321"/>
        <end position="367"/>
    </location>
</feature>
<reference evidence="3" key="1">
    <citation type="journal article" date="2019" name="Sci. Rep.">
        <title>Draft genome of Tanacetum cinerariifolium, the natural source of mosquito coil.</title>
        <authorList>
            <person name="Yamashiro T."/>
            <person name="Shiraishi A."/>
            <person name="Satake H."/>
            <person name="Nakayama K."/>
        </authorList>
    </citation>
    <scope>NUCLEOTIDE SEQUENCE</scope>
</reference>
<comment type="caution">
    <text evidence="3">The sequence shown here is derived from an EMBL/GenBank/DDBJ whole genome shotgun (WGS) entry which is preliminary data.</text>
</comment>
<accession>A0A6L2MLW9</accession>
<evidence type="ECO:0000256" key="1">
    <source>
        <dbReference type="SAM" id="Coils"/>
    </source>
</evidence>
<dbReference type="EMBL" id="BKCJ010006663">
    <property type="protein sequence ID" value="GEU73314.1"/>
    <property type="molecule type" value="Genomic_DNA"/>
</dbReference>